<comment type="cofactor">
    <cofactor evidence="1">
        <name>FMN</name>
        <dbReference type="ChEBI" id="CHEBI:58210"/>
    </cofactor>
</comment>
<evidence type="ECO:0000259" key="8">
    <source>
        <dbReference type="PROSITE" id="PS51349"/>
    </source>
</evidence>
<dbReference type="InterPro" id="IPR037396">
    <property type="entry name" value="FMN_HAD"/>
</dbReference>
<feature type="binding site" evidence="7">
    <location>
        <position position="162"/>
    </location>
    <ligand>
        <name>glyoxylate</name>
        <dbReference type="ChEBI" id="CHEBI:36655"/>
    </ligand>
</feature>
<feature type="active site" description="Proton acceptor" evidence="6">
    <location>
        <position position="276"/>
    </location>
</feature>
<dbReference type="OrthoDB" id="8717062at2"/>
<accession>A0A4Z0WF76</accession>
<name>A0A4Z0WF76_9GAMM</name>
<evidence type="ECO:0000256" key="2">
    <source>
        <dbReference type="ARBA" id="ARBA00022630"/>
    </source>
</evidence>
<dbReference type="InterPro" id="IPR013785">
    <property type="entry name" value="Aldolase_TIM"/>
</dbReference>
<keyword evidence="4" id="KW-0560">Oxidoreductase</keyword>
<dbReference type="FunFam" id="3.20.20.70:FF:000029">
    <property type="entry name" value="L-lactate dehydrogenase"/>
    <property type="match status" value="1"/>
</dbReference>
<feature type="binding site" evidence="7">
    <location>
        <position position="274"/>
    </location>
    <ligand>
        <name>FMN</name>
        <dbReference type="ChEBI" id="CHEBI:58210"/>
    </ligand>
</feature>
<evidence type="ECO:0000256" key="4">
    <source>
        <dbReference type="ARBA" id="ARBA00023002"/>
    </source>
</evidence>
<dbReference type="GO" id="GO:0016614">
    <property type="term" value="F:oxidoreductase activity, acting on CH-OH group of donors"/>
    <property type="evidence" value="ECO:0007669"/>
    <property type="project" value="UniProtKB-ARBA"/>
</dbReference>
<feature type="domain" description="FMN hydroxy acid dehydrogenase" evidence="8">
    <location>
        <begin position="1"/>
        <end position="381"/>
    </location>
</feature>
<dbReference type="RefSeq" id="WP_135483343.1">
    <property type="nucleotide sequence ID" value="NZ_SRMF01000003.1"/>
</dbReference>
<dbReference type="PROSITE" id="PS51349">
    <property type="entry name" value="FMN_HYDROXY_ACID_DH_2"/>
    <property type="match status" value="1"/>
</dbReference>
<organism evidence="9 10">
    <name type="scientific">Natronospirillum operosum</name>
    <dbReference type="NCBI Taxonomy" id="2759953"/>
    <lineage>
        <taxon>Bacteria</taxon>
        <taxon>Pseudomonadati</taxon>
        <taxon>Pseudomonadota</taxon>
        <taxon>Gammaproteobacteria</taxon>
        <taxon>Oceanospirillales</taxon>
        <taxon>Natronospirillaceae</taxon>
        <taxon>Natronospirillum</taxon>
    </lineage>
</organism>
<dbReference type="PANTHER" id="PTHR10578:SF107">
    <property type="entry name" value="2-HYDROXYACID OXIDASE 1"/>
    <property type="match status" value="1"/>
</dbReference>
<evidence type="ECO:0000256" key="6">
    <source>
        <dbReference type="PIRSR" id="PIRSR000138-1"/>
    </source>
</evidence>
<protein>
    <submittedName>
        <fullName evidence="9">Alpha-hydroxy-acid oxidizing protein</fullName>
    </submittedName>
</protein>
<dbReference type="InterPro" id="IPR012133">
    <property type="entry name" value="Alpha-hydoxy_acid_DH_FMN"/>
</dbReference>
<feature type="binding site" evidence="7">
    <location>
        <begin position="75"/>
        <end position="77"/>
    </location>
    <ligand>
        <name>FMN</name>
        <dbReference type="ChEBI" id="CHEBI:58210"/>
    </ligand>
</feature>
<keyword evidence="3 7" id="KW-0288">FMN</keyword>
<proteinExistence type="inferred from homology"/>
<dbReference type="AlphaFoldDB" id="A0A4Z0WF76"/>
<dbReference type="EMBL" id="SRMF01000003">
    <property type="protein sequence ID" value="TGG93601.1"/>
    <property type="molecule type" value="Genomic_DNA"/>
</dbReference>
<keyword evidence="2 7" id="KW-0285">Flavoprotein</keyword>
<dbReference type="Proteomes" id="UP000297475">
    <property type="component" value="Unassembled WGS sequence"/>
</dbReference>
<reference evidence="9 10" key="1">
    <citation type="submission" date="2019-04" db="EMBL/GenBank/DDBJ databases">
        <title>Natronospirillum operosus gen. nov., sp. nov., a haloalkaliphilic satellite isolated from decaying biomass of laboratory culture of cyanobacterium Geitlerinema sp. and proposal of Natronospirillaceae fam. nov. and Saccharospirillaceae fam. nov.</title>
        <authorList>
            <person name="Kevbrin V."/>
            <person name="Boltyanskaya Y."/>
            <person name="Koziaeva V."/>
            <person name="Grouzdev D.S."/>
            <person name="Park M."/>
            <person name="Cho J."/>
        </authorList>
    </citation>
    <scope>NUCLEOTIDE SEQUENCE [LARGE SCALE GENOMIC DNA]</scope>
    <source>
        <strain evidence="9 10">G-116</strain>
    </source>
</reference>
<dbReference type="CDD" id="cd02809">
    <property type="entry name" value="alpha_hydroxyacid_oxid_FMN"/>
    <property type="match status" value="1"/>
</dbReference>
<dbReference type="InterPro" id="IPR000262">
    <property type="entry name" value="FMN-dep_DH"/>
</dbReference>
<evidence type="ECO:0000256" key="7">
    <source>
        <dbReference type="PIRSR" id="PIRSR000138-2"/>
    </source>
</evidence>
<sequence length="392" mass="42814">MYNVEDYRLAAKRRLPKGLFEFVDRGTEDEVALGSNAQALRDIKLVPRTLVDVSKRSTRVSLFDRELAAPIAIAPTGAAGLMAYQGELALARAAAKVGLPQTLATGSLTAMETIAEVENSNKWFQLYIWPDKKASQDLVSRAEAAGFQGLVVTVDVPVPSNREYNFRNGFTLPFRLTHRNVIDCVSHPRWLAGVIGRYAMSTGLPRYENMPEEFRTRFTSAPMGRAMPKSDCITWEDLQELRKLWKGPLMIKGILRPEDAERAIACGVDGIIVSNHGGRMLDSAIAPIHALPAIAEQVAGRVPVLLDSGIRRGSDIVKALALGATTVLVGRAPLYGLTVDGEKGAQRVLEILIDEVRRVIGLIGCPDIRDLNASFVSLPANWPQSPLAEPKN</sequence>
<feature type="binding site" evidence="7">
    <location>
        <begin position="330"/>
        <end position="331"/>
    </location>
    <ligand>
        <name>FMN</name>
        <dbReference type="ChEBI" id="CHEBI:58210"/>
    </ligand>
</feature>
<keyword evidence="10" id="KW-1185">Reference proteome</keyword>
<dbReference type="SUPFAM" id="SSF51395">
    <property type="entry name" value="FMN-linked oxidoreductases"/>
    <property type="match status" value="1"/>
</dbReference>
<dbReference type="PANTHER" id="PTHR10578">
    <property type="entry name" value="S -2-HYDROXY-ACID OXIDASE-RELATED"/>
    <property type="match status" value="1"/>
</dbReference>
<gene>
    <name evidence="9" type="ORF">E4656_11215</name>
</gene>
<evidence type="ECO:0000256" key="5">
    <source>
        <dbReference type="ARBA" id="ARBA00024042"/>
    </source>
</evidence>
<feature type="binding site" evidence="7">
    <location>
        <position position="153"/>
    </location>
    <ligand>
        <name>FMN</name>
        <dbReference type="ChEBI" id="CHEBI:58210"/>
    </ligand>
</feature>
<feature type="binding site" evidence="7">
    <location>
        <begin position="307"/>
        <end position="311"/>
    </location>
    <ligand>
        <name>FMN</name>
        <dbReference type="ChEBI" id="CHEBI:58210"/>
    </ligand>
</feature>
<feature type="binding site" evidence="7">
    <location>
        <position position="252"/>
    </location>
    <ligand>
        <name>FMN</name>
        <dbReference type="ChEBI" id="CHEBI:58210"/>
    </ligand>
</feature>
<evidence type="ECO:0000256" key="3">
    <source>
        <dbReference type="ARBA" id="ARBA00022643"/>
    </source>
</evidence>
<comment type="similarity">
    <text evidence="5">Belongs to the FMN-dependent alpha-hydroxy acid dehydrogenase family.</text>
</comment>
<feature type="binding site" evidence="7">
    <location>
        <position position="279"/>
    </location>
    <ligand>
        <name>glyoxylate</name>
        <dbReference type="ChEBI" id="CHEBI:36655"/>
    </ligand>
</feature>
<evidence type="ECO:0000313" key="9">
    <source>
        <dbReference type="EMBL" id="TGG93601.1"/>
    </source>
</evidence>
<comment type="caution">
    <text evidence="9">The sequence shown here is derived from an EMBL/GenBank/DDBJ whole genome shotgun (WGS) entry which is preliminary data.</text>
</comment>
<evidence type="ECO:0000313" key="10">
    <source>
        <dbReference type="Proteomes" id="UP000297475"/>
    </source>
</evidence>
<dbReference type="Gene3D" id="3.20.20.70">
    <property type="entry name" value="Aldolase class I"/>
    <property type="match status" value="1"/>
</dbReference>
<feature type="binding site" evidence="7">
    <location>
        <position position="276"/>
    </location>
    <ligand>
        <name>glyoxylate</name>
        <dbReference type="ChEBI" id="CHEBI:36655"/>
    </ligand>
</feature>
<dbReference type="PIRSF" id="PIRSF000138">
    <property type="entry name" value="Al-hdrx_acd_dh"/>
    <property type="match status" value="1"/>
</dbReference>
<dbReference type="Pfam" id="PF01070">
    <property type="entry name" value="FMN_dh"/>
    <property type="match status" value="1"/>
</dbReference>
<feature type="binding site" evidence="7">
    <location>
        <position position="125"/>
    </location>
    <ligand>
        <name>FMN</name>
        <dbReference type="ChEBI" id="CHEBI:58210"/>
    </ligand>
</feature>
<evidence type="ECO:0000256" key="1">
    <source>
        <dbReference type="ARBA" id="ARBA00001917"/>
    </source>
</evidence>
<feature type="binding site" evidence="7">
    <location>
        <position position="127"/>
    </location>
    <ligand>
        <name>glyoxylate</name>
        <dbReference type="ChEBI" id="CHEBI:36655"/>
    </ligand>
</feature>
<dbReference type="GO" id="GO:0010181">
    <property type="term" value="F:FMN binding"/>
    <property type="evidence" value="ECO:0007669"/>
    <property type="project" value="InterPro"/>
</dbReference>